<comment type="caution">
    <text evidence="2">The sequence shown here is derived from an EMBL/GenBank/DDBJ whole genome shotgun (WGS) entry which is preliminary data.</text>
</comment>
<proteinExistence type="predicted"/>
<dbReference type="AlphaFoldDB" id="A0A0M8P208"/>
<reference evidence="2 3" key="1">
    <citation type="submission" date="2015-08" db="EMBL/GenBank/DDBJ databases">
        <title>Genome sequencing of Penicillium nordicum.</title>
        <authorList>
            <person name="Nguyen H.D."/>
            <person name="Seifert K.A."/>
        </authorList>
    </citation>
    <scope>NUCLEOTIDE SEQUENCE [LARGE SCALE GENOMIC DNA]</scope>
    <source>
        <strain evidence="2 3">DAOMC 185683</strain>
    </source>
</reference>
<gene>
    <name evidence="2" type="ORF">ACN38_g7212</name>
</gene>
<feature type="transmembrane region" description="Helical" evidence="1">
    <location>
        <begin position="37"/>
        <end position="55"/>
    </location>
</feature>
<keyword evidence="3" id="KW-1185">Reference proteome</keyword>
<dbReference type="EMBL" id="LHQQ01000119">
    <property type="protein sequence ID" value="KOS41907.1"/>
    <property type="molecule type" value="Genomic_DNA"/>
</dbReference>
<organism evidence="2 3">
    <name type="scientific">Penicillium nordicum</name>
    <dbReference type="NCBI Taxonomy" id="229535"/>
    <lineage>
        <taxon>Eukaryota</taxon>
        <taxon>Fungi</taxon>
        <taxon>Dikarya</taxon>
        <taxon>Ascomycota</taxon>
        <taxon>Pezizomycotina</taxon>
        <taxon>Eurotiomycetes</taxon>
        <taxon>Eurotiomycetidae</taxon>
        <taxon>Eurotiales</taxon>
        <taxon>Aspergillaceae</taxon>
        <taxon>Penicillium</taxon>
    </lineage>
</organism>
<evidence type="ECO:0000256" key="1">
    <source>
        <dbReference type="SAM" id="Phobius"/>
    </source>
</evidence>
<evidence type="ECO:0000313" key="2">
    <source>
        <dbReference type="EMBL" id="KOS41907.1"/>
    </source>
</evidence>
<dbReference type="Proteomes" id="UP000037696">
    <property type="component" value="Unassembled WGS sequence"/>
</dbReference>
<evidence type="ECO:0000313" key="3">
    <source>
        <dbReference type="Proteomes" id="UP000037696"/>
    </source>
</evidence>
<keyword evidence="1" id="KW-0812">Transmembrane</keyword>
<keyword evidence="1" id="KW-0472">Membrane</keyword>
<name>A0A0M8P208_9EURO</name>
<protein>
    <submittedName>
        <fullName evidence="2">Uncharacterized protein</fullName>
    </submittedName>
</protein>
<keyword evidence="1" id="KW-1133">Transmembrane helix</keyword>
<accession>A0A0M8P208</accession>
<sequence>MGPCYRGIGKIIPVPARIRAHMHLPGETFHFHDLHNLPQLAILCTFFPSILLLWMKHLPLGILYMFHY</sequence>